<keyword evidence="3" id="KW-1133">Transmembrane helix</keyword>
<organism evidence="5 6">
    <name type="scientific">Cryptococcus amylolentus CBS 6039</name>
    <dbReference type="NCBI Taxonomy" id="1295533"/>
    <lineage>
        <taxon>Eukaryota</taxon>
        <taxon>Fungi</taxon>
        <taxon>Dikarya</taxon>
        <taxon>Basidiomycota</taxon>
        <taxon>Agaricomycotina</taxon>
        <taxon>Tremellomycetes</taxon>
        <taxon>Tremellales</taxon>
        <taxon>Cryptococcaceae</taxon>
        <taxon>Cryptococcus</taxon>
    </lineage>
</organism>
<dbReference type="GeneID" id="30156904"/>
<evidence type="ECO:0000256" key="2">
    <source>
        <dbReference type="SAM" id="MobiDB-lite"/>
    </source>
</evidence>
<dbReference type="EMBL" id="AWGJ01000008">
    <property type="protein sequence ID" value="ODN77055.1"/>
    <property type="molecule type" value="Genomic_DNA"/>
</dbReference>
<protein>
    <recommendedName>
        <fullName evidence="4">DUF676 domain-containing protein</fullName>
    </recommendedName>
</protein>
<comment type="caution">
    <text evidence="5">The sequence shown here is derived from an EMBL/GenBank/DDBJ whole genome shotgun (WGS) entry which is preliminary data.</text>
</comment>
<keyword evidence="3" id="KW-0472">Membrane</keyword>
<dbReference type="PANTHER" id="PTHR12482:SF62">
    <property type="entry name" value="LIPASE ROG1-RELATED"/>
    <property type="match status" value="1"/>
</dbReference>
<dbReference type="RefSeq" id="XP_018992429.1">
    <property type="nucleotide sequence ID" value="XM_019139938.1"/>
</dbReference>
<keyword evidence="3" id="KW-0812">Transmembrane</keyword>
<feature type="region of interest" description="Disordered" evidence="2">
    <location>
        <begin position="34"/>
        <end position="53"/>
    </location>
</feature>
<proteinExistence type="inferred from homology"/>
<feature type="compositionally biased region" description="Low complexity" evidence="2">
    <location>
        <begin position="276"/>
        <end position="294"/>
    </location>
</feature>
<dbReference type="PANTHER" id="PTHR12482">
    <property type="entry name" value="LIPASE ROG1-RELATED-RELATED"/>
    <property type="match status" value="1"/>
</dbReference>
<evidence type="ECO:0000256" key="1">
    <source>
        <dbReference type="ARBA" id="ARBA00007920"/>
    </source>
</evidence>
<dbReference type="InterPro" id="IPR029058">
    <property type="entry name" value="AB_hydrolase_fold"/>
</dbReference>
<gene>
    <name evidence="5" type="ORF">L202_05595</name>
</gene>
<comment type="similarity">
    <text evidence="1">Belongs to the putative lipase ROG1 family.</text>
</comment>
<sequence>MRPVHLIILIHGLYGDIHNLHAVKGELLALAEPQSSNATSQDSEEGLDEAGSGKAQDGLETVVYLPKTIPGAKTWDGIDVCAARVADEIDQEIERLQDEDKDVVGFSVMGYSLGGLISRYLIGLLHARQPSFFARHKPVSFSTAATPHLGVLKYGTTTNTVVHTIGRRLFSQTGKQLYNLDREPEWAGRSLLEVMSDPGKDVIIKTLSSWMLTGKDNIFIQALKLFPKSMIVANGTQDLTVPYPTATFSLTDPFADPTSIDVEVNDQHIVQSYRPLSPASLDRPSSRSSLLTSRSNRRMKDGSESADEEDVEISITSLRSKGDERKRPVLPPFLILPLRWPFNYSLVLFVPFLLPILLLYISITVIIHTFHSRRRIQSHRNEYERQPLLSASTSTIDLSSLSASEQAETATTAVQINPSDGICTPPMADPLPASAAEPLLLTPQQKLMIRNLNAAIPNAERVVAWFPWAFNAHAMLICRTVARFSWQEDGRGAVRAWTKFVFQAGETECHARGTGAVAHGST</sequence>
<name>A0A1E3HLP3_9TREE</name>
<evidence type="ECO:0000313" key="5">
    <source>
        <dbReference type="EMBL" id="ODN77055.1"/>
    </source>
</evidence>
<accession>A0A1E3HLP3</accession>
<evidence type="ECO:0000259" key="4">
    <source>
        <dbReference type="Pfam" id="PF05057"/>
    </source>
</evidence>
<dbReference type="AlphaFoldDB" id="A0A1E3HLP3"/>
<dbReference type="SUPFAM" id="SSF53474">
    <property type="entry name" value="alpha/beta-Hydrolases"/>
    <property type="match status" value="1"/>
</dbReference>
<dbReference type="InterPro" id="IPR044294">
    <property type="entry name" value="Lipase-like"/>
</dbReference>
<keyword evidence="6" id="KW-1185">Reference proteome</keyword>
<feature type="region of interest" description="Disordered" evidence="2">
    <location>
        <begin position="276"/>
        <end position="313"/>
    </location>
</feature>
<evidence type="ECO:0000313" key="6">
    <source>
        <dbReference type="Proteomes" id="UP000094065"/>
    </source>
</evidence>
<feature type="transmembrane region" description="Helical" evidence="3">
    <location>
        <begin position="346"/>
        <end position="370"/>
    </location>
</feature>
<dbReference type="Gene3D" id="3.40.50.1820">
    <property type="entry name" value="alpha/beta hydrolase"/>
    <property type="match status" value="1"/>
</dbReference>
<dbReference type="Proteomes" id="UP000094065">
    <property type="component" value="Unassembled WGS sequence"/>
</dbReference>
<dbReference type="OrthoDB" id="273452at2759"/>
<dbReference type="InterPro" id="IPR007751">
    <property type="entry name" value="DUF676_lipase-like"/>
</dbReference>
<dbReference type="Pfam" id="PF05057">
    <property type="entry name" value="DUF676"/>
    <property type="match status" value="1"/>
</dbReference>
<feature type="domain" description="DUF676" evidence="4">
    <location>
        <begin position="3"/>
        <end position="245"/>
    </location>
</feature>
<evidence type="ECO:0000256" key="3">
    <source>
        <dbReference type="SAM" id="Phobius"/>
    </source>
</evidence>
<reference evidence="5 6" key="1">
    <citation type="submission" date="2016-06" db="EMBL/GenBank/DDBJ databases">
        <title>Evolution of pathogenesis and genome organization in the Tremellales.</title>
        <authorList>
            <person name="Cuomo C."/>
            <person name="Litvintseva A."/>
            <person name="Heitman J."/>
            <person name="Chen Y."/>
            <person name="Sun S."/>
            <person name="Springer D."/>
            <person name="Dromer F."/>
            <person name="Young S."/>
            <person name="Zeng Q."/>
            <person name="Chapman S."/>
            <person name="Gujja S."/>
            <person name="Saif S."/>
            <person name="Birren B."/>
        </authorList>
    </citation>
    <scope>NUCLEOTIDE SEQUENCE [LARGE SCALE GENOMIC DNA]</scope>
    <source>
        <strain evidence="5 6">CBS 6039</strain>
    </source>
</reference>